<feature type="binding site" evidence="11 13">
    <location>
        <position position="379"/>
    </location>
    <ligand>
        <name>Zn(2+)</name>
        <dbReference type="ChEBI" id="CHEBI:29105"/>
        <label>2</label>
    </ligand>
</feature>
<keyword evidence="5 11" id="KW-0963">Cytoplasm</keyword>
<protein>
    <recommendedName>
        <fullName evidence="11">Peptidase T</fullName>
        <ecNumber evidence="11">3.4.11.4</ecNumber>
    </recommendedName>
    <alternativeName>
        <fullName evidence="11">Aminotripeptidase</fullName>
        <shortName evidence="11">Tripeptidase</shortName>
    </alternativeName>
    <alternativeName>
        <fullName evidence="11">Tripeptide aminopeptidase</fullName>
    </alternativeName>
</protein>
<keyword evidence="6 11" id="KW-0645">Protease</keyword>
<dbReference type="SUPFAM" id="SSF55031">
    <property type="entry name" value="Bacterial exopeptidase dimerisation domain"/>
    <property type="match status" value="1"/>
</dbReference>
<dbReference type="SUPFAM" id="SSF53187">
    <property type="entry name" value="Zn-dependent exopeptidases"/>
    <property type="match status" value="1"/>
</dbReference>
<dbReference type="Gene3D" id="3.30.70.360">
    <property type="match status" value="1"/>
</dbReference>
<evidence type="ECO:0000256" key="13">
    <source>
        <dbReference type="PIRSR" id="PIRSR037215-2"/>
    </source>
</evidence>
<feature type="active site" evidence="11 12">
    <location>
        <position position="79"/>
    </location>
</feature>
<keyword evidence="10 11" id="KW-0482">Metalloprotease</keyword>
<evidence type="ECO:0000256" key="5">
    <source>
        <dbReference type="ARBA" id="ARBA00022490"/>
    </source>
</evidence>
<dbReference type="AlphaFoldDB" id="A0A2K2F441"/>
<dbReference type="GO" id="GO:0006508">
    <property type="term" value="P:proteolysis"/>
    <property type="evidence" value="ECO:0007669"/>
    <property type="project" value="UniProtKB-UniRule"/>
</dbReference>
<dbReference type="CDD" id="cd03892">
    <property type="entry name" value="M20_peptT"/>
    <property type="match status" value="1"/>
</dbReference>
<dbReference type="NCBIfam" id="NF009920">
    <property type="entry name" value="PRK13381.1"/>
    <property type="match status" value="1"/>
</dbReference>
<feature type="binding site" evidence="11 13">
    <location>
        <position position="140"/>
    </location>
    <ligand>
        <name>Zn(2+)</name>
        <dbReference type="ChEBI" id="CHEBI:29105"/>
        <label>1</label>
    </ligand>
</feature>
<evidence type="ECO:0000256" key="9">
    <source>
        <dbReference type="ARBA" id="ARBA00022833"/>
    </source>
</evidence>
<dbReference type="PROSITE" id="PS00759">
    <property type="entry name" value="ARGE_DAPE_CPG2_2"/>
    <property type="match status" value="1"/>
</dbReference>
<comment type="caution">
    <text evidence="15">The sequence shown here is derived from an EMBL/GenBank/DDBJ whole genome shotgun (WGS) entry which is preliminary data.</text>
</comment>
<evidence type="ECO:0000256" key="8">
    <source>
        <dbReference type="ARBA" id="ARBA00022801"/>
    </source>
</evidence>
<feature type="domain" description="Peptidase M20 dimerisation" evidence="14">
    <location>
        <begin position="206"/>
        <end position="308"/>
    </location>
</feature>
<dbReference type="Gene3D" id="3.40.630.10">
    <property type="entry name" value="Zn peptidases"/>
    <property type="match status" value="1"/>
</dbReference>
<evidence type="ECO:0000256" key="2">
    <source>
        <dbReference type="ARBA" id="ARBA00004496"/>
    </source>
</evidence>
<comment type="subcellular location">
    <subcellularLocation>
        <location evidence="2 11">Cytoplasm</location>
    </subcellularLocation>
</comment>
<keyword evidence="4 11" id="KW-0031">Aminopeptidase</keyword>
<dbReference type="Proteomes" id="UP000236151">
    <property type="component" value="Unassembled WGS sequence"/>
</dbReference>
<evidence type="ECO:0000256" key="1">
    <source>
        <dbReference type="ARBA" id="ARBA00000870"/>
    </source>
</evidence>
<dbReference type="Pfam" id="PF01546">
    <property type="entry name" value="Peptidase_M20"/>
    <property type="match status" value="1"/>
</dbReference>
<feature type="binding site" evidence="11 13">
    <location>
        <position position="140"/>
    </location>
    <ligand>
        <name>Zn(2+)</name>
        <dbReference type="ChEBI" id="CHEBI:29105"/>
        <label>2</label>
    </ligand>
</feature>
<dbReference type="GO" id="GO:0045148">
    <property type="term" value="F:tripeptide aminopeptidase activity"/>
    <property type="evidence" value="ECO:0007669"/>
    <property type="project" value="UniProtKB-UniRule"/>
</dbReference>
<dbReference type="HAMAP" id="MF_00550">
    <property type="entry name" value="Aminopeptidase_M20"/>
    <property type="match status" value="1"/>
</dbReference>
<feature type="binding site" evidence="11 13">
    <location>
        <position position="77"/>
    </location>
    <ligand>
        <name>Zn(2+)</name>
        <dbReference type="ChEBI" id="CHEBI:29105"/>
        <label>1</label>
    </ligand>
</feature>
<evidence type="ECO:0000313" key="16">
    <source>
        <dbReference type="Proteomes" id="UP000236151"/>
    </source>
</evidence>
<evidence type="ECO:0000256" key="4">
    <source>
        <dbReference type="ARBA" id="ARBA00022438"/>
    </source>
</evidence>
<comment type="function">
    <text evidence="11">Cleaves the N-terminal amino acid of tripeptides.</text>
</comment>
<evidence type="ECO:0000256" key="11">
    <source>
        <dbReference type="HAMAP-Rule" id="MF_00550"/>
    </source>
</evidence>
<keyword evidence="8 11" id="KW-0378">Hydrolase</keyword>
<dbReference type="RefSeq" id="WP_103079942.1">
    <property type="nucleotide sequence ID" value="NZ_CP021850.1"/>
</dbReference>
<accession>A0A2K2F441</accession>
<dbReference type="GO" id="GO:0043171">
    <property type="term" value="P:peptide catabolic process"/>
    <property type="evidence" value="ECO:0007669"/>
    <property type="project" value="UniProtKB-UniRule"/>
</dbReference>
<dbReference type="PANTHER" id="PTHR42994">
    <property type="entry name" value="PEPTIDASE T"/>
    <property type="match status" value="1"/>
</dbReference>
<comment type="similarity">
    <text evidence="3 11">Belongs to the peptidase M20B family.</text>
</comment>
<dbReference type="PIRSF" id="PIRSF037215">
    <property type="entry name" value="Peptidase_M20B"/>
    <property type="match status" value="1"/>
</dbReference>
<dbReference type="EMBL" id="NIOJ01000002">
    <property type="protein sequence ID" value="PNU01362.1"/>
    <property type="molecule type" value="Genomic_DNA"/>
</dbReference>
<dbReference type="GO" id="GO:0005829">
    <property type="term" value="C:cytosol"/>
    <property type="evidence" value="ECO:0007669"/>
    <property type="project" value="TreeGrafter"/>
</dbReference>
<name>A0A2K2F441_9CLOT</name>
<dbReference type="NCBIfam" id="TIGR01882">
    <property type="entry name" value="peptidase-T"/>
    <property type="match status" value="1"/>
</dbReference>
<comment type="catalytic activity">
    <reaction evidence="1 11">
        <text>Release of the N-terminal residue from a tripeptide.</text>
        <dbReference type="EC" id="3.4.11.4"/>
    </reaction>
</comment>
<evidence type="ECO:0000256" key="10">
    <source>
        <dbReference type="ARBA" id="ARBA00023049"/>
    </source>
</evidence>
<evidence type="ECO:0000256" key="3">
    <source>
        <dbReference type="ARBA" id="ARBA00009692"/>
    </source>
</evidence>
<evidence type="ECO:0000256" key="12">
    <source>
        <dbReference type="PIRSR" id="PIRSR037215-1"/>
    </source>
</evidence>
<proteinExistence type="inferred from homology"/>
<feature type="binding site" evidence="11 13">
    <location>
        <position position="197"/>
    </location>
    <ligand>
        <name>Zn(2+)</name>
        <dbReference type="ChEBI" id="CHEBI:29105"/>
        <label>1</label>
    </ligand>
</feature>
<dbReference type="InterPro" id="IPR001261">
    <property type="entry name" value="ArgE/DapE_CS"/>
</dbReference>
<dbReference type="GO" id="GO:0008237">
    <property type="term" value="F:metallopeptidase activity"/>
    <property type="evidence" value="ECO:0007669"/>
    <property type="project" value="UniProtKB-KW"/>
</dbReference>
<sequence>MSKVVEKFLDYVRYDTQSGESSSTCPSTRKQYDFGLHLVDELKKVGLEDANIDENGYVMASLPANCSGAPVIGFIAHMDTSPDMSGANVQPKVVENYNGKDIILNKEKNIVLSPSVYPKLLDYAGQTIITTDGTTLLGADDKAGIAEIITAMEYLVNNPHIKHGTIKVCFTPDEEIGNGANLFDTVRFGADFAYTVDGGELGELEYENFNAALANVNINGINIHPGTAKNKMINSTLIGMEFNSMLPPHETPEHTEGYEGFFHLTRINGTVEKTTLQYIIRDHDKKKFVERKNKLEKIAEYLNDKYGKNTVTLEMKDQYYNMKEKIEPVMHIVETAKKAMEELGITPLIRPIRGGTDGARLSYMGLPTPNLFTGGHNFHGRFEYIPVESMEKAVQVIVKIVELYAKKAESEDASKE</sequence>
<dbReference type="PROSITE" id="PS00758">
    <property type="entry name" value="ARGE_DAPE_CPG2_1"/>
    <property type="match status" value="1"/>
</dbReference>
<dbReference type="GO" id="GO:0008270">
    <property type="term" value="F:zinc ion binding"/>
    <property type="evidence" value="ECO:0007669"/>
    <property type="project" value="UniProtKB-UniRule"/>
</dbReference>
<evidence type="ECO:0000259" key="14">
    <source>
        <dbReference type="Pfam" id="PF07687"/>
    </source>
</evidence>
<dbReference type="InterPro" id="IPR002933">
    <property type="entry name" value="Peptidase_M20"/>
</dbReference>
<reference evidence="15 16" key="1">
    <citation type="submission" date="2017-06" db="EMBL/GenBank/DDBJ databases">
        <title>Investigating the central metabolism of Clostridium thermosuccinogenes.</title>
        <authorList>
            <person name="Koendjbiharie J.G."/>
            <person name="van Kranenburg R."/>
        </authorList>
    </citation>
    <scope>NUCLEOTIDE SEQUENCE [LARGE SCALE GENOMIC DNA]</scope>
    <source>
        <strain evidence="15 16">DSM 5806</strain>
    </source>
</reference>
<keyword evidence="9 11" id="KW-0862">Zinc</keyword>
<gene>
    <name evidence="11 15" type="primary">pepT</name>
    <name evidence="15" type="ORF">CDQ84_01465</name>
</gene>
<evidence type="ECO:0000256" key="6">
    <source>
        <dbReference type="ARBA" id="ARBA00022670"/>
    </source>
</evidence>
<dbReference type="InterPro" id="IPR036264">
    <property type="entry name" value="Bact_exopeptidase_dim_dom"/>
</dbReference>
<dbReference type="FunFam" id="3.30.70.360:FF:000002">
    <property type="entry name" value="Peptidase T"/>
    <property type="match status" value="1"/>
</dbReference>
<comment type="cofactor">
    <cofactor evidence="11 13">
        <name>Zn(2+)</name>
        <dbReference type="ChEBI" id="CHEBI:29105"/>
    </cofactor>
    <text evidence="11 13">Binds 2 Zn(2+) ions per subunit.</text>
</comment>
<dbReference type="NCBIfam" id="NF003976">
    <property type="entry name" value="PRK05469.1"/>
    <property type="match status" value="1"/>
</dbReference>
<dbReference type="OrthoDB" id="9804934at2"/>
<dbReference type="KEGG" id="cthd:CDO33_04270"/>
<dbReference type="Pfam" id="PF07687">
    <property type="entry name" value="M20_dimer"/>
    <property type="match status" value="1"/>
</dbReference>
<feature type="binding site" evidence="11 13">
    <location>
        <position position="175"/>
    </location>
    <ligand>
        <name>Zn(2+)</name>
        <dbReference type="ChEBI" id="CHEBI:29105"/>
        <label>2</label>
    </ligand>
</feature>
<dbReference type="InterPro" id="IPR010161">
    <property type="entry name" value="Peptidase_M20B"/>
</dbReference>
<evidence type="ECO:0000256" key="7">
    <source>
        <dbReference type="ARBA" id="ARBA00022723"/>
    </source>
</evidence>
<dbReference type="EC" id="3.4.11.4" evidence="11"/>
<organism evidence="15 16">
    <name type="scientific">Clostridium thermosuccinogenes</name>
    <dbReference type="NCBI Taxonomy" id="84032"/>
    <lineage>
        <taxon>Bacteria</taxon>
        <taxon>Bacillati</taxon>
        <taxon>Bacillota</taxon>
        <taxon>Clostridia</taxon>
        <taxon>Eubacteriales</taxon>
        <taxon>Clostridiaceae</taxon>
        <taxon>Clostridium</taxon>
    </lineage>
</organism>
<keyword evidence="7 11" id="KW-0479">Metal-binding</keyword>
<evidence type="ECO:0000313" key="15">
    <source>
        <dbReference type="EMBL" id="PNU01362.1"/>
    </source>
</evidence>
<dbReference type="InterPro" id="IPR011650">
    <property type="entry name" value="Peptidase_M20_dimer"/>
</dbReference>
<feature type="active site" description="Proton acceptor" evidence="11 12">
    <location>
        <position position="174"/>
    </location>
</feature>
<dbReference type="PANTHER" id="PTHR42994:SF1">
    <property type="entry name" value="PEPTIDASE T"/>
    <property type="match status" value="1"/>
</dbReference>
<keyword evidence="16" id="KW-1185">Reference proteome</keyword>